<organism evidence="2 3">
    <name type="scientific">Punica granatum</name>
    <name type="common">Pomegranate</name>
    <dbReference type="NCBI Taxonomy" id="22663"/>
    <lineage>
        <taxon>Eukaryota</taxon>
        <taxon>Viridiplantae</taxon>
        <taxon>Streptophyta</taxon>
        <taxon>Embryophyta</taxon>
        <taxon>Tracheophyta</taxon>
        <taxon>Spermatophyta</taxon>
        <taxon>Magnoliopsida</taxon>
        <taxon>eudicotyledons</taxon>
        <taxon>Gunneridae</taxon>
        <taxon>Pentapetalae</taxon>
        <taxon>rosids</taxon>
        <taxon>malvids</taxon>
        <taxon>Myrtales</taxon>
        <taxon>Lythraceae</taxon>
        <taxon>Punica</taxon>
    </lineage>
</organism>
<evidence type="ECO:0000256" key="1">
    <source>
        <dbReference type="SAM" id="MobiDB-lite"/>
    </source>
</evidence>
<dbReference type="EMBL" id="PGOL01004056">
    <property type="protein sequence ID" value="PKI38564.1"/>
    <property type="molecule type" value="Genomic_DNA"/>
</dbReference>
<feature type="compositionally biased region" description="Basic and acidic residues" evidence="1">
    <location>
        <begin position="37"/>
        <end position="47"/>
    </location>
</feature>
<dbReference type="Proteomes" id="UP000233551">
    <property type="component" value="Unassembled WGS sequence"/>
</dbReference>
<feature type="compositionally biased region" description="Basic and acidic residues" evidence="1">
    <location>
        <begin position="55"/>
        <end position="64"/>
    </location>
</feature>
<feature type="region of interest" description="Disordered" evidence="1">
    <location>
        <begin position="1"/>
        <end position="64"/>
    </location>
</feature>
<gene>
    <name evidence="2" type="ORF">CRG98_040997</name>
</gene>
<dbReference type="STRING" id="22663.A0A2I0I3K3"/>
<accession>A0A2I0I3K3</accession>
<evidence type="ECO:0000313" key="3">
    <source>
        <dbReference type="Proteomes" id="UP000233551"/>
    </source>
</evidence>
<comment type="caution">
    <text evidence="2">The sequence shown here is derived from an EMBL/GenBank/DDBJ whole genome shotgun (WGS) entry which is preliminary data.</text>
</comment>
<protein>
    <recommendedName>
        <fullName evidence="4">Retrotransposon gag domain-containing protein</fullName>
    </recommendedName>
</protein>
<sequence length="190" mass="22336">MDQRDQRMDRMMEQLTRQVATLMENQNRRNPNPNSNLDREETKKESEGENYFADIPRRQQREPIEGDMQRWEAGIRTDILEFQGGLQPEEFLDWLVTVEEILEFKGVPNAKRVQLVVTRLRGRATAWWQQSPDSAHCPSFDRQASRISRFCLCPLPTAHCPTFDRRPPTPDQRWLLQVDLGVHRLVIPGQ</sequence>
<feature type="compositionally biased region" description="Basic and acidic residues" evidence="1">
    <location>
        <begin position="1"/>
        <end position="12"/>
    </location>
</feature>
<reference evidence="2 3" key="1">
    <citation type="submission" date="2017-11" db="EMBL/GenBank/DDBJ databases">
        <title>De-novo sequencing of pomegranate (Punica granatum L.) genome.</title>
        <authorList>
            <person name="Akparov Z."/>
            <person name="Amiraslanov A."/>
            <person name="Hajiyeva S."/>
            <person name="Abbasov M."/>
            <person name="Kaur K."/>
            <person name="Hamwieh A."/>
            <person name="Solovyev V."/>
            <person name="Salamov A."/>
            <person name="Braich B."/>
            <person name="Kosarev P."/>
            <person name="Mahmoud A."/>
            <person name="Hajiyev E."/>
            <person name="Babayeva S."/>
            <person name="Izzatullayeva V."/>
            <person name="Mammadov A."/>
            <person name="Mammadov A."/>
            <person name="Sharifova S."/>
            <person name="Ojaghi J."/>
            <person name="Eynullazada K."/>
            <person name="Bayramov B."/>
            <person name="Abdulazimova A."/>
            <person name="Shahmuradov I."/>
        </authorList>
    </citation>
    <scope>NUCLEOTIDE SEQUENCE [LARGE SCALE GENOMIC DNA]</scope>
    <source>
        <strain evidence="3">cv. AG2017</strain>
        <tissue evidence="2">Leaf</tissue>
    </source>
</reference>
<name>A0A2I0I3K3_PUNGR</name>
<proteinExistence type="predicted"/>
<evidence type="ECO:0008006" key="4">
    <source>
        <dbReference type="Google" id="ProtNLM"/>
    </source>
</evidence>
<dbReference type="AlphaFoldDB" id="A0A2I0I3K3"/>
<keyword evidence="3" id="KW-1185">Reference proteome</keyword>
<evidence type="ECO:0000313" key="2">
    <source>
        <dbReference type="EMBL" id="PKI38564.1"/>
    </source>
</evidence>